<feature type="region of interest" description="Disordered" evidence="1">
    <location>
        <begin position="1"/>
        <end position="24"/>
    </location>
</feature>
<organism evidence="2 3">
    <name type="scientific">Geothrix oryzae</name>
    <dbReference type="NCBI Taxonomy" id="2927975"/>
    <lineage>
        <taxon>Bacteria</taxon>
        <taxon>Pseudomonadati</taxon>
        <taxon>Acidobacteriota</taxon>
        <taxon>Holophagae</taxon>
        <taxon>Holophagales</taxon>
        <taxon>Holophagaceae</taxon>
        <taxon>Geothrix</taxon>
    </lineage>
</organism>
<sequence>MLTVPSPSSPPAEIRPAPPTPAEREERLLEAYDWGRPLPPAPPGPGAAADRWLRAAATFDSGTALPTNPFPPGAAHREAEALRALLKAPPGQRGRRLAALPLRQSGTALALWRWGQAQVRLGRFPPEVRQAWEDRLLAAGPALTRGYALRHALCWALADKDETRFAALKALATPETESIVAGFQRLFGLLGGPTPDLRLWSLPGLDYQDLRLDQLGAPQVWICPAGEGPLPDLPPRVAWVIPSTEAGLDARGASLPENLLDEGRALAARLQAAGRTARFAPSRPAFEALGLVWFPILIDLDAQGTVRTIRMGDAAPPRP</sequence>
<reference evidence="3" key="1">
    <citation type="journal article" date="2023" name="Int. J. Syst. Evol. Microbiol.">
        <title>Mesoterricola silvestris gen. nov., sp. nov., Mesoterricola sediminis sp. nov., Geothrix oryzae sp. nov., Geothrix edaphica sp. nov., Geothrix rubra sp. nov., and Geothrix limicola sp. nov., six novel members of Acidobacteriota isolated from soils.</title>
        <authorList>
            <person name="Itoh H."/>
            <person name="Sugisawa Y."/>
            <person name="Mise K."/>
            <person name="Xu Z."/>
            <person name="Kuniyasu M."/>
            <person name="Ushijima N."/>
            <person name="Kawano K."/>
            <person name="Kobayashi E."/>
            <person name="Shiratori Y."/>
            <person name="Masuda Y."/>
            <person name="Senoo K."/>
        </authorList>
    </citation>
    <scope>NUCLEOTIDE SEQUENCE [LARGE SCALE GENOMIC DNA]</scope>
    <source>
        <strain evidence="3">Red222</strain>
    </source>
</reference>
<keyword evidence="3" id="KW-1185">Reference proteome</keyword>
<accession>A0ABN6UVG8</accession>
<evidence type="ECO:0000313" key="3">
    <source>
        <dbReference type="Proteomes" id="UP001242010"/>
    </source>
</evidence>
<gene>
    <name evidence="2" type="ORF">GETHOR_08940</name>
</gene>
<name>A0ABN6UVG8_9BACT</name>
<proteinExistence type="predicted"/>
<protein>
    <submittedName>
        <fullName evidence="2">Uncharacterized protein</fullName>
    </submittedName>
</protein>
<dbReference type="EMBL" id="AP027079">
    <property type="protein sequence ID" value="BDU68793.1"/>
    <property type="molecule type" value="Genomic_DNA"/>
</dbReference>
<dbReference type="Proteomes" id="UP001242010">
    <property type="component" value="Chromosome"/>
</dbReference>
<evidence type="ECO:0000256" key="1">
    <source>
        <dbReference type="SAM" id="MobiDB-lite"/>
    </source>
</evidence>
<evidence type="ECO:0000313" key="2">
    <source>
        <dbReference type="EMBL" id="BDU68793.1"/>
    </source>
</evidence>